<evidence type="ECO:0000256" key="3">
    <source>
        <dbReference type="RuleBase" id="RU000411"/>
    </source>
</evidence>
<proteinExistence type="inferred from homology"/>
<dbReference type="InterPro" id="IPR023795">
    <property type="entry name" value="Serpin_CS"/>
</dbReference>
<dbReference type="CDD" id="cd19954">
    <property type="entry name" value="serpin42Dd-like_insects"/>
    <property type="match status" value="1"/>
</dbReference>
<keyword evidence="1 7" id="KW-0646">Protease inhibitor</keyword>
<dbReference type="InterPro" id="IPR036186">
    <property type="entry name" value="Serpin_sf"/>
</dbReference>
<dbReference type="SUPFAM" id="SSF56574">
    <property type="entry name" value="Serpins"/>
    <property type="match status" value="1"/>
</dbReference>
<dbReference type="GeneID" id="108019000"/>
<dbReference type="Pfam" id="PF00079">
    <property type="entry name" value="Serpin"/>
    <property type="match status" value="1"/>
</dbReference>
<keyword evidence="6" id="KW-1185">Reference proteome</keyword>
<gene>
    <name evidence="7" type="primary">LOC108019000</name>
</gene>
<evidence type="ECO:0000256" key="4">
    <source>
        <dbReference type="SAM" id="SignalP"/>
    </source>
</evidence>
<evidence type="ECO:0000256" key="2">
    <source>
        <dbReference type="ARBA" id="ARBA00022900"/>
    </source>
</evidence>
<evidence type="ECO:0000259" key="5">
    <source>
        <dbReference type="SMART" id="SM00093"/>
    </source>
</evidence>
<keyword evidence="4" id="KW-0732">Signal</keyword>
<dbReference type="Proteomes" id="UP001652628">
    <property type="component" value="Chromosome 2L"/>
</dbReference>
<dbReference type="Gene3D" id="2.30.39.10">
    <property type="entry name" value="Alpha-1-antitrypsin, domain 1"/>
    <property type="match status" value="1"/>
</dbReference>
<dbReference type="PROSITE" id="PS00284">
    <property type="entry name" value="SERPIN"/>
    <property type="match status" value="1"/>
</dbReference>
<feature type="signal peptide" evidence="4">
    <location>
        <begin position="1"/>
        <end position="15"/>
    </location>
</feature>
<dbReference type="InterPro" id="IPR042185">
    <property type="entry name" value="Serpin_sf_2"/>
</dbReference>
<dbReference type="PANTHER" id="PTHR11461">
    <property type="entry name" value="SERINE PROTEASE INHIBITOR, SERPIN"/>
    <property type="match status" value="1"/>
</dbReference>
<organism evidence="6 7">
    <name type="scientific">Drosophila suzukii</name>
    <name type="common">Spotted-wing drosophila fruit fly</name>
    <dbReference type="NCBI Taxonomy" id="28584"/>
    <lineage>
        <taxon>Eukaryota</taxon>
        <taxon>Metazoa</taxon>
        <taxon>Ecdysozoa</taxon>
        <taxon>Arthropoda</taxon>
        <taxon>Hexapoda</taxon>
        <taxon>Insecta</taxon>
        <taxon>Pterygota</taxon>
        <taxon>Neoptera</taxon>
        <taxon>Endopterygota</taxon>
        <taxon>Diptera</taxon>
        <taxon>Brachycera</taxon>
        <taxon>Muscomorpha</taxon>
        <taxon>Ephydroidea</taxon>
        <taxon>Drosophilidae</taxon>
        <taxon>Drosophila</taxon>
        <taxon>Sophophora</taxon>
    </lineage>
</organism>
<dbReference type="InterPro" id="IPR000215">
    <property type="entry name" value="Serpin_fam"/>
</dbReference>
<accession>A0AB39ZSJ0</accession>
<evidence type="ECO:0000313" key="6">
    <source>
        <dbReference type="Proteomes" id="UP001652628"/>
    </source>
</evidence>
<feature type="domain" description="Serpin" evidence="5">
    <location>
        <begin position="19"/>
        <end position="364"/>
    </location>
</feature>
<reference evidence="7" key="2">
    <citation type="submission" date="2025-08" db="UniProtKB">
        <authorList>
            <consortium name="RefSeq"/>
        </authorList>
    </citation>
    <scope>IDENTIFICATION</scope>
</reference>
<evidence type="ECO:0000313" key="7">
    <source>
        <dbReference type="RefSeq" id="XP_016942102.3"/>
    </source>
</evidence>
<dbReference type="RefSeq" id="XP_016942102.3">
    <property type="nucleotide sequence ID" value="XM_017086613.4"/>
</dbReference>
<dbReference type="GO" id="GO:0004867">
    <property type="term" value="F:serine-type endopeptidase inhibitor activity"/>
    <property type="evidence" value="ECO:0007669"/>
    <property type="project" value="UniProtKB-KW"/>
</dbReference>
<dbReference type="SMART" id="SM00093">
    <property type="entry name" value="SERPIN"/>
    <property type="match status" value="1"/>
</dbReference>
<reference evidence="6" key="1">
    <citation type="submission" date="2025-05" db="UniProtKB">
        <authorList>
            <consortium name="RefSeq"/>
        </authorList>
    </citation>
    <scope>NUCLEOTIDE SEQUENCE [LARGE SCALE GENOMIC DNA]</scope>
</reference>
<keyword evidence="2 7" id="KW-0722">Serine protease inhibitor</keyword>
<dbReference type="GO" id="GO:0005615">
    <property type="term" value="C:extracellular space"/>
    <property type="evidence" value="ECO:0007669"/>
    <property type="project" value="InterPro"/>
</dbReference>
<dbReference type="PANTHER" id="PTHR11461:SF372">
    <property type="entry name" value="ACCESSORY GLAND PROTEIN ACP76A-RELATED"/>
    <property type="match status" value="1"/>
</dbReference>
<evidence type="ECO:0000256" key="1">
    <source>
        <dbReference type="ARBA" id="ARBA00022690"/>
    </source>
</evidence>
<dbReference type="InterPro" id="IPR023796">
    <property type="entry name" value="Serpin_dom"/>
</dbReference>
<sequence>MKYLWVFLLATAVSGLFREKLFQSIIGDHANKNYIVSPLCAEIGMSMILMGAKGKTADELRSALNLPEDKKEVARTYDKLLSNFKHGRMLYLVNRLYVNEPYRISKDYNKLVSESFRAEAEAINLADAAKAAWSISNWVLYKTFDHVKAIITPSNVAPDESAVLVNAAFIKGYWKTGFRRTRTTLSKFILPNFKTVNVRMMSQVGKFRMSEFLYGQVLELPFDNSNLSMIIGLPAHTLHLRLMEMKIKKFAETLKEMDVHIQLPKFSIEFRTDLVDILKKMGINDLFTNSSDLSGLLEGTGVKISKVVHKAFIEIDEGGASTEAAEEVFTKKRKGMHSFNANHPFVFLIRDTNTVYFRGRVVEINDTMSL</sequence>
<dbReference type="AlphaFoldDB" id="A0AB39ZSJ0"/>
<feature type="chain" id="PRO_5047081151" evidence="4">
    <location>
        <begin position="16"/>
        <end position="370"/>
    </location>
</feature>
<dbReference type="InterPro" id="IPR042178">
    <property type="entry name" value="Serpin_sf_1"/>
</dbReference>
<name>A0AB39ZSJ0_DROSZ</name>
<dbReference type="Gene3D" id="3.30.497.10">
    <property type="entry name" value="Antithrombin, subunit I, domain 2"/>
    <property type="match status" value="1"/>
</dbReference>
<protein>
    <submittedName>
        <fullName evidence="7">Serine protease inhibitor 42Dd</fullName>
    </submittedName>
</protein>
<comment type="similarity">
    <text evidence="3">Belongs to the serpin family.</text>
</comment>